<dbReference type="Proteomes" id="UP000244962">
    <property type="component" value="Unassembled WGS sequence"/>
</dbReference>
<dbReference type="EMBL" id="QEFB01000018">
    <property type="protein sequence ID" value="PWC04715.1"/>
    <property type="molecule type" value="Genomic_DNA"/>
</dbReference>
<sequence>MDKTMVGIVLRFIAHVAGLVWRYGVSKVNQIIAWIKRNHKTVQLWLERGVTYGTIIGWIMNTLGMG</sequence>
<comment type="caution">
    <text evidence="2">The sequence shown here is derived from an EMBL/GenBank/DDBJ whole genome shotgun (WGS) entry which is preliminary data.</text>
</comment>
<feature type="transmembrane region" description="Helical" evidence="1">
    <location>
        <begin position="6"/>
        <end position="24"/>
    </location>
</feature>
<organism evidence="2 3">
    <name type="scientific">Mycetocola zhujimingii</name>
    <dbReference type="NCBI Taxonomy" id="2079792"/>
    <lineage>
        <taxon>Bacteria</taxon>
        <taxon>Bacillati</taxon>
        <taxon>Actinomycetota</taxon>
        <taxon>Actinomycetes</taxon>
        <taxon>Micrococcales</taxon>
        <taxon>Microbacteriaceae</taxon>
        <taxon>Mycetocola</taxon>
    </lineage>
</organism>
<evidence type="ECO:0000256" key="1">
    <source>
        <dbReference type="SAM" id="Phobius"/>
    </source>
</evidence>
<accession>A0A2U1TAJ8</accession>
<keyword evidence="3" id="KW-1185">Reference proteome</keyword>
<keyword evidence="1" id="KW-0812">Transmembrane</keyword>
<gene>
    <name evidence="2" type="ORF">DF223_14860</name>
</gene>
<dbReference type="AlphaFoldDB" id="A0A2U1TAJ8"/>
<reference evidence="3" key="1">
    <citation type="submission" date="2018-04" db="EMBL/GenBank/DDBJ databases">
        <authorList>
            <person name="Liu S."/>
            <person name="Wang Z."/>
            <person name="Li J."/>
        </authorList>
    </citation>
    <scope>NUCLEOTIDE SEQUENCE [LARGE SCALE GENOMIC DNA]</scope>
    <source>
        <strain evidence="3">622</strain>
    </source>
</reference>
<evidence type="ECO:0000313" key="2">
    <source>
        <dbReference type="EMBL" id="PWC04715.1"/>
    </source>
</evidence>
<evidence type="ECO:0000313" key="3">
    <source>
        <dbReference type="Proteomes" id="UP000244962"/>
    </source>
</evidence>
<proteinExistence type="predicted"/>
<protein>
    <submittedName>
        <fullName evidence="2">Uncharacterized protein</fullName>
    </submittedName>
</protein>
<keyword evidence="1" id="KW-0472">Membrane</keyword>
<keyword evidence="1" id="KW-1133">Transmembrane helix</keyword>
<name>A0A2U1TAJ8_9MICO</name>